<dbReference type="AlphaFoldDB" id="A0A956NAH8"/>
<proteinExistence type="predicted"/>
<dbReference type="Proteomes" id="UP000739538">
    <property type="component" value="Unassembled WGS sequence"/>
</dbReference>
<organism evidence="1 2">
    <name type="scientific">Eiseniibacteriota bacterium</name>
    <dbReference type="NCBI Taxonomy" id="2212470"/>
    <lineage>
        <taxon>Bacteria</taxon>
        <taxon>Candidatus Eiseniibacteriota</taxon>
    </lineage>
</organism>
<accession>A0A956NAH8</accession>
<evidence type="ECO:0000313" key="2">
    <source>
        <dbReference type="Proteomes" id="UP000739538"/>
    </source>
</evidence>
<evidence type="ECO:0000313" key="1">
    <source>
        <dbReference type="EMBL" id="MCA9755604.1"/>
    </source>
</evidence>
<gene>
    <name evidence="1" type="ORF">KDA27_07365</name>
</gene>
<reference evidence="1" key="1">
    <citation type="submission" date="2020-04" db="EMBL/GenBank/DDBJ databases">
        <authorList>
            <person name="Zhang T."/>
        </authorList>
    </citation>
    <scope>NUCLEOTIDE SEQUENCE</scope>
    <source>
        <strain evidence="1">HKST-UBA02</strain>
    </source>
</reference>
<name>A0A956NAH8_UNCEI</name>
<sequence length="409" mass="45374">MTKAAAHKWEFRPRFRRNAFGWKSQPAIARVKEAVSEIRTVGRSDELLAAEGAVLFLEKVSPALSQVDSSSGAIGTAVNSAVAQLVEVIANAPADETTRERWLERLWDAYQEDDIPYIERLGDYWGELCASKEVASQWADQLIGICRLAWSPDPKLRGFFKGTTNCLSALLAAGRYDELLALLEMAPYRMWHYRQFGVRALVTLGNRAEAIRYAEDNPGLNDSPVAIARACEEILLSSGLADDAEEAYERYGLLANRAGTYLAWFRAVTRKYPHKTPADVLEDLVAHTPGEEGKWFAAAKDAKLFDEAIALANRTPCSPQTLTRAARDFAEKRPEFAVEAGMAALHWLVEGYGYEVTALDVSSAYSHTMEAARNAGCEEEVRARIVELVGRESGKRFVVEVLRRGVGLR</sequence>
<dbReference type="EMBL" id="JAGQHS010000027">
    <property type="protein sequence ID" value="MCA9755604.1"/>
    <property type="molecule type" value="Genomic_DNA"/>
</dbReference>
<reference evidence="1" key="2">
    <citation type="journal article" date="2021" name="Microbiome">
        <title>Successional dynamics and alternative stable states in a saline activated sludge microbial community over 9 years.</title>
        <authorList>
            <person name="Wang Y."/>
            <person name="Ye J."/>
            <person name="Ju F."/>
            <person name="Liu L."/>
            <person name="Boyd J.A."/>
            <person name="Deng Y."/>
            <person name="Parks D.H."/>
            <person name="Jiang X."/>
            <person name="Yin X."/>
            <person name="Woodcroft B.J."/>
            <person name="Tyson G.W."/>
            <person name="Hugenholtz P."/>
            <person name="Polz M.F."/>
            <person name="Zhang T."/>
        </authorList>
    </citation>
    <scope>NUCLEOTIDE SEQUENCE</scope>
    <source>
        <strain evidence="1">HKST-UBA02</strain>
    </source>
</reference>
<protein>
    <submittedName>
        <fullName evidence="1">Uncharacterized protein</fullName>
    </submittedName>
</protein>
<comment type="caution">
    <text evidence="1">The sequence shown here is derived from an EMBL/GenBank/DDBJ whole genome shotgun (WGS) entry which is preliminary data.</text>
</comment>